<dbReference type="Proteomes" id="UP000251314">
    <property type="component" value="Unassembled WGS sequence"/>
</dbReference>
<dbReference type="OrthoDB" id="534666at2759"/>
<sequence length="104" mass="11546">MLLRCVRPLRAASKGPASRRSSLFWRSFASASANSLEACVRERQLPPFERLQLAEIEPAVTNAAANYTRDLHKLEKKLHDAGKNVQFGDVVDPLEVQGDALGRM</sequence>
<keyword evidence="2" id="KW-1185">Reference proteome</keyword>
<protein>
    <submittedName>
        <fullName evidence="1">Uncharacterized protein</fullName>
    </submittedName>
</protein>
<reference evidence="1 2" key="1">
    <citation type="submission" date="2018-01" db="EMBL/GenBank/DDBJ databases">
        <title>Draft genome of the strawberry crown rot pathogen Phytophthora cactorum.</title>
        <authorList>
            <person name="Armitage A.D."/>
            <person name="Lysoe E."/>
            <person name="Nellist C.F."/>
            <person name="Harrison R.J."/>
            <person name="Brurberg M.B."/>
        </authorList>
    </citation>
    <scope>NUCLEOTIDE SEQUENCE [LARGE SCALE GENOMIC DNA]</scope>
    <source>
        <strain evidence="1 2">10300</strain>
    </source>
</reference>
<gene>
    <name evidence="1" type="ORF">PC110_g22408</name>
</gene>
<organism evidence="1 2">
    <name type="scientific">Phytophthora cactorum</name>
    <dbReference type="NCBI Taxonomy" id="29920"/>
    <lineage>
        <taxon>Eukaryota</taxon>
        <taxon>Sar</taxon>
        <taxon>Stramenopiles</taxon>
        <taxon>Oomycota</taxon>
        <taxon>Peronosporomycetes</taxon>
        <taxon>Peronosporales</taxon>
        <taxon>Peronosporaceae</taxon>
        <taxon>Phytophthora</taxon>
    </lineage>
</organism>
<dbReference type="EMBL" id="MJFZ01002010">
    <property type="protein sequence ID" value="RAW21149.1"/>
    <property type="molecule type" value="Genomic_DNA"/>
</dbReference>
<feature type="non-terminal residue" evidence="1">
    <location>
        <position position="104"/>
    </location>
</feature>
<dbReference type="AlphaFoldDB" id="A0A329RB22"/>
<dbReference type="STRING" id="29920.A0A329RB22"/>
<name>A0A329RB22_9STRA</name>
<dbReference type="Gene3D" id="1.10.1370.40">
    <property type="match status" value="1"/>
</dbReference>
<evidence type="ECO:0000313" key="1">
    <source>
        <dbReference type="EMBL" id="RAW21149.1"/>
    </source>
</evidence>
<accession>A0A329RB22</accession>
<comment type="caution">
    <text evidence="1">The sequence shown here is derived from an EMBL/GenBank/DDBJ whole genome shotgun (WGS) entry which is preliminary data.</text>
</comment>
<dbReference type="VEuPathDB" id="FungiDB:PC110_g22408"/>
<evidence type="ECO:0000313" key="2">
    <source>
        <dbReference type="Proteomes" id="UP000251314"/>
    </source>
</evidence>
<proteinExistence type="predicted"/>